<evidence type="ECO:0000259" key="14">
    <source>
        <dbReference type="PROSITE" id="PS50076"/>
    </source>
</evidence>
<protein>
    <recommendedName>
        <fullName evidence="11 12">Chaperone protein DnaJ</fullName>
    </recommendedName>
</protein>
<evidence type="ECO:0000256" key="2">
    <source>
        <dbReference type="ARBA" id="ARBA00022705"/>
    </source>
</evidence>
<dbReference type="SUPFAM" id="SSF49493">
    <property type="entry name" value="HSP40/DnaJ peptide-binding domain"/>
    <property type="match status" value="2"/>
</dbReference>
<name>A0A517YSU1_9BACT</name>
<keyword evidence="17" id="KW-1185">Reference proteome</keyword>
<keyword evidence="3 12" id="KW-0479">Metal-binding</keyword>
<keyword evidence="8 12" id="KW-0143">Chaperone</keyword>
<keyword evidence="7 12" id="KW-0346">Stress response</keyword>
<dbReference type="Gene3D" id="2.10.230.10">
    <property type="entry name" value="Heat shock protein DnaJ, cysteine-rich domain"/>
    <property type="match status" value="1"/>
</dbReference>
<dbReference type="InterPro" id="IPR008971">
    <property type="entry name" value="HSP40/DnaJ_pept-bd"/>
</dbReference>
<comment type="similarity">
    <text evidence="10 12">Belongs to the DnaJ family.</text>
</comment>
<evidence type="ECO:0000313" key="16">
    <source>
        <dbReference type="EMBL" id="QDU33278.1"/>
    </source>
</evidence>
<feature type="repeat" description="CXXCXGXG motif" evidence="12">
    <location>
        <begin position="169"/>
        <end position="176"/>
    </location>
</feature>
<evidence type="ECO:0000256" key="5">
    <source>
        <dbReference type="ARBA" id="ARBA00022771"/>
    </source>
</evidence>
<dbReference type="GO" id="GO:0005524">
    <property type="term" value="F:ATP binding"/>
    <property type="evidence" value="ECO:0007669"/>
    <property type="project" value="InterPro"/>
</dbReference>
<feature type="binding site" evidence="12">
    <location>
        <position position="152"/>
    </location>
    <ligand>
        <name>Zn(2+)</name>
        <dbReference type="ChEBI" id="CHEBI:29105"/>
        <label>1</label>
    </ligand>
</feature>
<comment type="function">
    <text evidence="9 12">Participates actively in the response to hyperosmotic and heat shock by preventing the aggregation of stress-denatured proteins and by disaggregating proteins, also in an autonomous, DnaK-independent fashion. Unfolded proteins bind initially to DnaJ; upon interaction with the DnaJ-bound protein, DnaK hydrolyzes its bound ATP, resulting in the formation of a stable complex. GrpE releases ADP from DnaK; ATP binding to DnaK triggers the release of the substrate protein, thus completing the reaction cycle. Several rounds of ATP-dependent interactions between DnaJ, DnaK and GrpE are required for fully efficient folding. Also involved, together with DnaK and GrpE, in the DNA replication of plasmids through activation of initiation proteins.</text>
</comment>
<evidence type="ECO:0000256" key="10">
    <source>
        <dbReference type="ARBA" id="ARBA00061004"/>
    </source>
</evidence>
<dbReference type="PANTHER" id="PTHR43096:SF48">
    <property type="entry name" value="CHAPERONE PROTEIN DNAJ"/>
    <property type="match status" value="1"/>
</dbReference>
<keyword evidence="1 12" id="KW-0963">Cytoplasm</keyword>
<dbReference type="GO" id="GO:0008270">
    <property type="term" value="F:zinc ion binding"/>
    <property type="evidence" value="ECO:0007669"/>
    <property type="project" value="UniProtKB-UniRule"/>
</dbReference>
<reference evidence="16 17" key="1">
    <citation type="submission" date="2019-02" db="EMBL/GenBank/DDBJ databases">
        <title>Deep-cultivation of Planctomycetes and their phenomic and genomic characterization uncovers novel biology.</title>
        <authorList>
            <person name="Wiegand S."/>
            <person name="Jogler M."/>
            <person name="Boedeker C."/>
            <person name="Pinto D."/>
            <person name="Vollmers J."/>
            <person name="Rivas-Marin E."/>
            <person name="Kohn T."/>
            <person name="Peeters S.H."/>
            <person name="Heuer A."/>
            <person name="Rast P."/>
            <person name="Oberbeckmann S."/>
            <person name="Bunk B."/>
            <person name="Jeske O."/>
            <person name="Meyerdierks A."/>
            <person name="Storesund J.E."/>
            <person name="Kallscheuer N."/>
            <person name="Luecker S."/>
            <person name="Lage O.M."/>
            <person name="Pohl T."/>
            <person name="Merkel B.J."/>
            <person name="Hornburger P."/>
            <person name="Mueller R.-W."/>
            <person name="Bruemmer F."/>
            <person name="Labrenz M."/>
            <person name="Spormann A.M."/>
            <person name="Op den Camp H."/>
            <person name="Overmann J."/>
            <person name="Amann R."/>
            <person name="Jetten M.S.M."/>
            <person name="Mascher T."/>
            <person name="Medema M.H."/>
            <person name="Devos D.P."/>
            <person name="Kaster A.-K."/>
            <person name="Ovreas L."/>
            <person name="Rohde M."/>
            <person name="Galperin M.Y."/>
            <person name="Jogler C."/>
        </authorList>
    </citation>
    <scope>NUCLEOTIDE SEQUENCE [LARGE SCALE GENOMIC DNA]</scope>
    <source>
        <strain evidence="16 17">KS4</strain>
    </source>
</reference>
<dbReference type="Proteomes" id="UP000317369">
    <property type="component" value="Chromosome"/>
</dbReference>
<feature type="repeat" description="CXXCXGXG motif" evidence="12">
    <location>
        <begin position="193"/>
        <end position="200"/>
    </location>
</feature>
<dbReference type="Gene3D" id="1.10.287.110">
    <property type="entry name" value="DnaJ domain"/>
    <property type="match status" value="1"/>
</dbReference>
<dbReference type="RefSeq" id="WP_145076152.1">
    <property type="nucleotide sequence ID" value="NZ_CP036425.1"/>
</dbReference>
<evidence type="ECO:0000256" key="9">
    <source>
        <dbReference type="ARBA" id="ARBA00053423"/>
    </source>
</evidence>
<accession>A0A517YSU1</accession>
<feature type="binding site" evidence="12">
    <location>
        <position position="169"/>
    </location>
    <ligand>
        <name>Zn(2+)</name>
        <dbReference type="ChEBI" id="CHEBI:29105"/>
        <label>2</label>
    </ligand>
</feature>
<evidence type="ECO:0000313" key="17">
    <source>
        <dbReference type="Proteomes" id="UP000317369"/>
    </source>
</evidence>
<dbReference type="InterPro" id="IPR036869">
    <property type="entry name" value="J_dom_sf"/>
</dbReference>
<dbReference type="GO" id="GO:0009408">
    <property type="term" value="P:response to heat"/>
    <property type="evidence" value="ECO:0007669"/>
    <property type="project" value="InterPro"/>
</dbReference>
<evidence type="ECO:0000259" key="15">
    <source>
        <dbReference type="PROSITE" id="PS51188"/>
    </source>
</evidence>
<keyword evidence="5 12" id="KW-0863">Zinc-finger</keyword>
<keyword evidence="4 12" id="KW-0677">Repeat</keyword>
<dbReference type="Pfam" id="PF01556">
    <property type="entry name" value="DnaJ_C"/>
    <property type="match status" value="1"/>
</dbReference>
<dbReference type="SUPFAM" id="SSF46565">
    <property type="entry name" value="Chaperone J-domain"/>
    <property type="match status" value="1"/>
</dbReference>
<dbReference type="InterPro" id="IPR002939">
    <property type="entry name" value="DnaJ_C"/>
</dbReference>
<feature type="binding site" evidence="12">
    <location>
        <position position="172"/>
    </location>
    <ligand>
        <name>Zn(2+)</name>
        <dbReference type="ChEBI" id="CHEBI:29105"/>
        <label>2</label>
    </ligand>
</feature>
<dbReference type="CDD" id="cd10747">
    <property type="entry name" value="DnaJ_C"/>
    <property type="match status" value="1"/>
</dbReference>
<dbReference type="GO" id="GO:0051082">
    <property type="term" value="F:unfolded protein binding"/>
    <property type="evidence" value="ECO:0007669"/>
    <property type="project" value="UniProtKB-UniRule"/>
</dbReference>
<gene>
    <name evidence="16" type="primary">dnaJ_1</name>
    <name evidence="12" type="synonym">dnaJ</name>
    <name evidence="16" type="ORF">KS4_13240</name>
</gene>
<dbReference type="InterPro" id="IPR012724">
    <property type="entry name" value="DnaJ"/>
</dbReference>
<dbReference type="FunFam" id="2.10.230.10:FF:000002">
    <property type="entry name" value="Molecular chaperone DnaJ"/>
    <property type="match status" value="1"/>
</dbReference>
<dbReference type="CDD" id="cd10719">
    <property type="entry name" value="DnaJ_zf"/>
    <property type="match status" value="1"/>
</dbReference>
<feature type="repeat" description="CXXCXGXG motif" evidence="12">
    <location>
        <begin position="152"/>
        <end position="159"/>
    </location>
</feature>
<dbReference type="PROSITE" id="PS50076">
    <property type="entry name" value="DNAJ_2"/>
    <property type="match status" value="1"/>
</dbReference>
<feature type="repeat" description="CXXCXGXG motif" evidence="12">
    <location>
        <begin position="207"/>
        <end position="214"/>
    </location>
</feature>
<dbReference type="PANTHER" id="PTHR43096">
    <property type="entry name" value="DNAJ HOMOLOG 1, MITOCHONDRIAL-RELATED"/>
    <property type="match status" value="1"/>
</dbReference>
<keyword evidence="6 12" id="KW-0862">Zinc</keyword>
<feature type="binding site" evidence="12">
    <location>
        <position position="155"/>
    </location>
    <ligand>
        <name>Zn(2+)</name>
        <dbReference type="ChEBI" id="CHEBI:29105"/>
        <label>1</label>
    </ligand>
</feature>
<dbReference type="NCBIfam" id="NF008035">
    <property type="entry name" value="PRK10767.1"/>
    <property type="match status" value="1"/>
</dbReference>
<evidence type="ECO:0000256" key="4">
    <source>
        <dbReference type="ARBA" id="ARBA00022737"/>
    </source>
</evidence>
<dbReference type="GO" id="GO:0006260">
    <property type="term" value="P:DNA replication"/>
    <property type="evidence" value="ECO:0007669"/>
    <property type="project" value="UniProtKB-KW"/>
</dbReference>
<dbReference type="InterPro" id="IPR001305">
    <property type="entry name" value="HSP_DnaJ_Cys-rich_dom"/>
</dbReference>
<feature type="binding site" evidence="12">
    <location>
        <position position="193"/>
    </location>
    <ligand>
        <name>Zn(2+)</name>
        <dbReference type="ChEBI" id="CHEBI:29105"/>
        <label>2</label>
    </ligand>
</feature>
<comment type="subunit">
    <text evidence="12">Homodimer.</text>
</comment>
<dbReference type="Pfam" id="PF00684">
    <property type="entry name" value="DnaJ_CXXCXGXG"/>
    <property type="match status" value="1"/>
</dbReference>
<evidence type="ECO:0000256" key="11">
    <source>
        <dbReference type="ARBA" id="ARBA00067609"/>
    </source>
</evidence>
<comment type="subcellular location">
    <subcellularLocation>
        <location evidence="12">Cytoplasm</location>
    </subcellularLocation>
</comment>
<feature type="domain" description="CR-type" evidence="15">
    <location>
        <begin position="139"/>
        <end position="219"/>
    </location>
</feature>
<dbReference type="FunFam" id="2.60.260.20:FF:000005">
    <property type="entry name" value="Chaperone protein dnaJ 1, mitochondrial"/>
    <property type="match status" value="1"/>
</dbReference>
<sequence length="379" mass="41498">MATERDYYEILSIERTASGDEIKRAYRKMAMKYHPDRNPDSEEAEIKFKESAEAYEVLADEDKRRLYDQYGHAGLKGRAGHNFNQMDPNDIFSMFGDIFGDMFGGGGGRARGGPRGNRPTRGYDLETLAEISLEEVLSGCEKDIDFTRQDECDTCHGSGAKPGTDPTTCSTCGGNGQVMQSGLGGMFRMVATCPDCNGQGKVVKEHCPDCRGKGRILKDRKISVKIPAGVHDGQAVRVGAEGEPGLNGGPRGDLHVVIRVEQHSLFVRDGDDIILKMPISFTQASLGAKVDIPTLEGEDEITIGAASQHGDVIKISGKGLPNLRSGRRGNLLVVLLIEIPKKLTDKQEQLLREFAETEDHDVLPHTKGFWEKIKEHLGA</sequence>
<dbReference type="InterPro" id="IPR001623">
    <property type="entry name" value="DnaJ_domain"/>
</dbReference>
<evidence type="ECO:0000256" key="1">
    <source>
        <dbReference type="ARBA" id="ARBA00022490"/>
    </source>
</evidence>
<dbReference type="PROSITE" id="PS51188">
    <property type="entry name" value="ZF_CR"/>
    <property type="match status" value="1"/>
</dbReference>
<evidence type="ECO:0000256" key="3">
    <source>
        <dbReference type="ARBA" id="ARBA00022723"/>
    </source>
</evidence>
<dbReference type="GO" id="GO:0042026">
    <property type="term" value="P:protein refolding"/>
    <property type="evidence" value="ECO:0007669"/>
    <property type="project" value="TreeGrafter"/>
</dbReference>
<dbReference type="Gene3D" id="2.60.260.20">
    <property type="entry name" value="Urease metallochaperone UreE, N-terminal domain"/>
    <property type="match status" value="2"/>
</dbReference>
<dbReference type="GO" id="GO:0031072">
    <property type="term" value="F:heat shock protein binding"/>
    <property type="evidence" value="ECO:0007669"/>
    <property type="project" value="InterPro"/>
</dbReference>
<dbReference type="FunFam" id="1.10.287.110:FF:000034">
    <property type="entry name" value="Chaperone protein DnaJ"/>
    <property type="match status" value="1"/>
</dbReference>
<evidence type="ECO:0000256" key="13">
    <source>
        <dbReference type="PROSITE-ProRule" id="PRU00546"/>
    </source>
</evidence>
<feature type="binding site" evidence="12">
    <location>
        <position position="210"/>
    </location>
    <ligand>
        <name>Zn(2+)</name>
        <dbReference type="ChEBI" id="CHEBI:29105"/>
        <label>1</label>
    </ligand>
</feature>
<feature type="binding site" evidence="12">
    <location>
        <position position="196"/>
    </location>
    <ligand>
        <name>Zn(2+)</name>
        <dbReference type="ChEBI" id="CHEBI:29105"/>
        <label>2</label>
    </ligand>
</feature>
<dbReference type="Pfam" id="PF00226">
    <property type="entry name" value="DnaJ"/>
    <property type="match status" value="1"/>
</dbReference>
<dbReference type="HAMAP" id="MF_01152">
    <property type="entry name" value="DnaJ"/>
    <property type="match status" value="1"/>
</dbReference>
<dbReference type="GO" id="GO:0005737">
    <property type="term" value="C:cytoplasm"/>
    <property type="evidence" value="ECO:0007669"/>
    <property type="project" value="UniProtKB-SubCell"/>
</dbReference>
<dbReference type="OrthoDB" id="9779889at2"/>
<dbReference type="SMART" id="SM00271">
    <property type="entry name" value="DnaJ"/>
    <property type="match status" value="1"/>
</dbReference>
<evidence type="ECO:0000256" key="12">
    <source>
        <dbReference type="HAMAP-Rule" id="MF_01152"/>
    </source>
</evidence>
<dbReference type="AlphaFoldDB" id="A0A517YSU1"/>
<evidence type="ECO:0000256" key="8">
    <source>
        <dbReference type="ARBA" id="ARBA00023186"/>
    </source>
</evidence>
<proteinExistence type="inferred from homology"/>
<evidence type="ECO:0000256" key="7">
    <source>
        <dbReference type="ARBA" id="ARBA00023016"/>
    </source>
</evidence>
<dbReference type="KEGG" id="pcor:KS4_13240"/>
<dbReference type="InterPro" id="IPR036410">
    <property type="entry name" value="HSP_DnaJ_Cys-rich_dom_sf"/>
</dbReference>
<dbReference type="NCBIfam" id="TIGR02349">
    <property type="entry name" value="DnaJ_bact"/>
    <property type="match status" value="1"/>
</dbReference>
<dbReference type="SUPFAM" id="SSF57938">
    <property type="entry name" value="DnaJ/Hsp40 cysteine-rich domain"/>
    <property type="match status" value="1"/>
</dbReference>
<dbReference type="CDD" id="cd06257">
    <property type="entry name" value="DnaJ"/>
    <property type="match status" value="1"/>
</dbReference>
<dbReference type="PRINTS" id="PR00625">
    <property type="entry name" value="JDOMAIN"/>
</dbReference>
<comment type="cofactor">
    <cofactor evidence="12">
        <name>Zn(2+)</name>
        <dbReference type="ChEBI" id="CHEBI:29105"/>
    </cofactor>
    <text evidence="12">Binds 2 Zn(2+) ions per monomer.</text>
</comment>
<dbReference type="EMBL" id="CP036425">
    <property type="protein sequence ID" value="QDU33278.1"/>
    <property type="molecule type" value="Genomic_DNA"/>
</dbReference>
<keyword evidence="2 12" id="KW-0235">DNA replication</keyword>
<organism evidence="16 17">
    <name type="scientific">Poriferisphaera corsica</name>
    <dbReference type="NCBI Taxonomy" id="2528020"/>
    <lineage>
        <taxon>Bacteria</taxon>
        <taxon>Pseudomonadati</taxon>
        <taxon>Planctomycetota</taxon>
        <taxon>Phycisphaerae</taxon>
        <taxon>Phycisphaerales</taxon>
        <taxon>Phycisphaeraceae</taxon>
        <taxon>Poriferisphaera</taxon>
    </lineage>
</organism>
<feature type="binding site" evidence="12">
    <location>
        <position position="207"/>
    </location>
    <ligand>
        <name>Zn(2+)</name>
        <dbReference type="ChEBI" id="CHEBI:29105"/>
        <label>1</label>
    </ligand>
</feature>
<comment type="domain">
    <text evidence="12">The J domain is necessary and sufficient to stimulate DnaK ATPase activity. Zinc center 1 plays an important role in the autonomous, DnaK-independent chaperone activity of DnaJ. Zinc center 2 is essential for interaction with DnaK and for DnaJ activity.</text>
</comment>
<feature type="domain" description="J" evidence="14">
    <location>
        <begin position="6"/>
        <end position="71"/>
    </location>
</feature>
<feature type="zinc finger region" description="CR-type" evidence="13">
    <location>
        <begin position="139"/>
        <end position="219"/>
    </location>
</feature>
<evidence type="ECO:0000256" key="6">
    <source>
        <dbReference type="ARBA" id="ARBA00022833"/>
    </source>
</evidence>